<dbReference type="InterPro" id="IPR017039">
    <property type="entry name" value="Virul_fac_BrkB"/>
</dbReference>
<proteinExistence type="predicted"/>
<dbReference type="RefSeq" id="WP_185036593.1">
    <property type="nucleotide sequence ID" value="NZ_BNBN01000009.1"/>
</dbReference>
<feature type="region of interest" description="Disordered" evidence="6">
    <location>
        <begin position="297"/>
        <end position="320"/>
    </location>
</feature>
<keyword evidence="9" id="KW-1185">Reference proteome</keyword>
<reference evidence="8 9" key="1">
    <citation type="submission" date="2020-08" db="EMBL/GenBank/DDBJ databases">
        <title>Genomic Encyclopedia of Type Strains, Phase IV (KMG-IV): sequencing the most valuable type-strain genomes for metagenomic binning, comparative biology and taxonomic classification.</title>
        <authorList>
            <person name="Goeker M."/>
        </authorList>
    </citation>
    <scope>NUCLEOTIDE SEQUENCE [LARGE SCALE GENOMIC DNA]</scope>
    <source>
        <strain evidence="8 9">DSM 40141</strain>
    </source>
</reference>
<organism evidence="8 9">
    <name type="scientific">Streptomyces candidus</name>
    <dbReference type="NCBI Taxonomy" id="67283"/>
    <lineage>
        <taxon>Bacteria</taxon>
        <taxon>Bacillati</taxon>
        <taxon>Actinomycetota</taxon>
        <taxon>Actinomycetes</taxon>
        <taxon>Kitasatosporales</taxon>
        <taxon>Streptomycetaceae</taxon>
        <taxon>Streptomyces</taxon>
    </lineage>
</organism>
<evidence type="ECO:0000313" key="8">
    <source>
        <dbReference type="EMBL" id="MBB6440134.1"/>
    </source>
</evidence>
<feature type="transmembrane region" description="Helical" evidence="7">
    <location>
        <begin position="107"/>
        <end position="129"/>
    </location>
</feature>
<feature type="transmembrane region" description="Helical" evidence="7">
    <location>
        <begin position="228"/>
        <end position="250"/>
    </location>
</feature>
<keyword evidence="2" id="KW-1003">Cell membrane</keyword>
<dbReference type="Pfam" id="PF03631">
    <property type="entry name" value="Virul_fac_BrkB"/>
    <property type="match status" value="1"/>
</dbReference>
<name>A0A7X0HPA8_9ACTN</name>
<evidence type="ECO:0000256" key="1">
    <source>
        <dbReference type="ARBA" id="ARBA00004651"/>
    </source>
</evidence>
<dbReference type="PANTHER" id="PTHR30213:SF0">
    <property type="entry name" value="UPF0761 MEMBRANE PROTEIN YIHY"/>
    <property type="match status" value="1"/>
</dbReference>
<sequence length="320" mass="34124">MPSEPTAPPADRDGPPEASGVLARYRTALRRTPASVWNDDVSDWAAALTYYAILALVPALLVTVTLIGIANPDATESLIRDIASVAPAESGAALQDTLEHAVQGTSAVWILLVTGTVSSLWSASSYLAVFRRAMHAMHAVRDVRPALRKAHIIVVTAICLLLLLMTSAVALVVTGPMARGLGKRLGMGPAGEAVWSALKWPLLVCLVAMLIMILFHSGPRVAKGVRRSLPGGVFAAFLWMTASAGFAFYATNIASYSRLYGSLAGVVVFLVWVWFANLSLLAGAQFNVELRRLAGRGPERPHPRAARTRPVTETSRPEGP</sequence>
<evidence type="ECO:0000256" key="5">
    <source>
        <dbReference type="ARBA" id="ARBA00023136"/>
    </source>
</evidence>
<dbReference type="NCBIfam" id="TIGR00765">
    <property type="entry name" value="yihY_not_rbn"/>
    <property type="match status" value="1"/>
</dbReference>
<dbReference type="PIRSF" id="PIRSF035875">
    <property type="entry name" value="RNase_BN"/>
    <property type="match status" value="1"/>
</dbReference>
<gene>
    <name evidence="8" type="ORF">HNQ79_006647</name>
</gene>
<dbReference type="PANTHER" id="PTHR30213">
    <property type="entry name" value="INNER MEMBRANE PROTEIN YHJD"/>
    <property type="match status" value="1"/>
</dbReference>
<keyword evidence="3 7" id="KW-0812">Transmembrane</keyword>
<dbReference type="EMBL" id="JACHEM010000039">
    <property type="protein sequence ID" value="MBB6440134.1"/>
    <property type="molecule type" value="Genomic_DNA"/>
</dbReference>
<feature type="transmembrane region" description="Helical" evidence="7">
    <location>
        <begin position="193"/>
        <end position="216"/>
    </location>
</feature>
<comment type="caution">
    <text evidence="8">The sequence shown here is derived from an EMBL/GenBank/DDBJ whole genome shotgun (WGS) entry which is preliminary data.</text>
</comment>
<evidence type="ECO:0000313" key="9">
    <source>
        <dbReference type="Proteomes" id="UP000540423"/>
    </source>
</evidence>
<dbReference type="Proteomes" id="UP000540423">
    <property type="component" value="Unassembled WGS sequence"/>
</dbReference>
<evidence type="ECO:0000256" key="7">
    <source>
        <dbReference type="SAM" id="Phobius"/>
    </source>
</evidence>
<keyword evidence="4 7" id="KW-1133">Transmembrane helix</keyword>
<dbReference type="GO" id="GO:0005886">
    <property type="term" value="C:plasma membrane"/>
    <property type="evidence" value="ECO:0007669"/>
    <property type="project" value="UniProtKB-SubCell"/>
</dbReference>
<accession>A0A7X0HPA8</accession>
<dbReference type="AlphaFoldDB" id="A0A7X0HPA8"/>
<protein>
    <submittedName>
        <fullName evidence="8">Membrane protein</fullName>
    </submittedName>
</protein>
<evidence type="ECO:0000256" key="4">
    <source>
        <dbReference type="ARBA" id="ARBA00022989"/>
    </source>
</evidence>
<comment type="subcellular location">
    <subcellularLocation>
        <location evidence="1">Cell membrane</location>
        <topology evidence="1">Multi-pass membrane protein</topology>
    </subcellularLocation>
</comment>
<feature type="transmembrane region" description="Helical" evidence="7">
    <location>
        <begin position="48"/>
        <end position="70"/>
    </location>
</feature>
<feature type="transmembrane region" description="Helical" evidence="7">
    <location>
        <begin position="150"/>
        <end position="173"/>
    </location>
</feature>
<evidence type="ECO:0000256" key="6">
    <source>
        <dbReference type="SAM" id="MobiDB-lite"/>
    </source>
</evidence>
<feature type="transmembrane region" description="Helical" evidence="7">
    <location>
        <begin position="262"/>
        <end position="282"/>
    </location>
</feature>
<evidence type="ECO:0000256" key="3">
    <source>
        <dbReference type="ARBA" id="ARBA00022692"/>
    </source>
</evidence>
<evidence type="ECO:0000256" key="2">
    <source>
        <dbReference type="ARBA" id="ARBA00022475"/>
    </source>
</evidence>
<keyword evidence="5 7" id="KW-0472">Membrane</keyword>